<dbReference type="Gene3D" id="3.30.200.20">
    <property type="entry name" value="Phosphorylase Kinase, domain 1"/>
    <property type="match status" value="1"/>
</dbReference>
<dbReference type="Proteomes" id="UP000029121">
    <property type="component" value="Unassembled WGS sequence"/>
</dbReference>
<feature type="compositionally biased region" description="Gly residues" evidence="10">
    <location>
        <begin position="7"/>
        <end position="20"/>
    </location>
</feature>
<evidence type="ECO:0000256" key="2">
    <source>
        <dbReference type="ARBA" id="ARBA00010632"/>
    </source>
</evidence>
<dbReference type="InterPro" id="IPR000692">
    <property type="entry name" value="Fibrillarin"/>
</dbReference>
<organism evidence="11 12">
    <name type="scientific">Capsella rubella</name>
    <dbReference type="NCBI Taxonomy" id="81985"/>
    <lineage>
        <taxon>Eukaryota</taxon>
        <taxon>Viridiplantae</taxon>
        <taxon>Streptophyta</taxon>
        <taxon>Embryophyta</taxon>
        <taxon>Tracheophyta</taxon>
        <taxon>Spermatophyta</taxon>
        <taxon>Magnoliopsida</taxon>
        <taxon>eudicotyledons</taxon>
        <taxon>Gunneridae</taxon>
        <taxon>Pentapetalae</taxon>
        <taxon>rosids</taxon>
        <taxon>malvids</taxon>
        <taxon>Brassicales</taxon>
        <taxon>Brassicaceae</taxon>
        <taxon>Camelineae</taxon>
        <taxon>Capsella</taxon>
    </lineage>
</organism>
<keyword evidence="6" id="KW-0949">S-adenosyl-L-methionine</keyword>
<dbReference type="GO" id="GO:1990259">
    <property type="term" value="F:histone H2AQ104 methyltransferase activity"/>
    <property type="evidence" value="ECO:0007669"/>
    <property type="project" value="TreeGrafter"/>
</dbReference>
<evidence type="ECO:0000256" key="4">
    <source>
        <dbReference type="ARBA" id="ARBA00022603"/>
    </source>
</evidence>
<sequence>MRTPQRGRGGGGGGTGCGGRGRGRGGTKKAKGLESESEGGIKGGSKVLVAPHRHAGVFIAKSKRDALATKNLVPGELVYNEKRIFAQKEDRSTVEYRIWNHHRSKLAAAINIGVDNIWIKPGLKVLYLGASSGYTVSHVSDIVGPEGCVYAVEHSHICGKDLMNMAEKRENVVPIIEDARHPAKYRMLVGMVDIIFSDVNQPDQATIMALNASYFLKSGGHFMTSINAKGIDSTSSAETVYQKEVEKLQMEDLRATELLVLDTWEGDHACIFGGYRLPRKQKS</sequence>
<comment type="similarity">
    <text evidence="2">Belongs to the methyltransferase superfamily. Fibrillarin family.</text>
</comment>
<dbReference type="PRINTS" id="PR00052">
    <property type="entry name" value="FIBRILLARIN"/>
</dbReference>
<dbReference type="eggNOG" id="KOG1596">
    <property type="taxonomic scope" value="Eukaryota"/>
</dbReference>
<keyword evidence="8" id="KW-0539">Nucleus</keyword>
<dbReference type="STRING" id="81985.R0F158"/>
<keyword evidence="7" id="KW-0694">RNA-binding</keyword>
<dbReference type="GO" id="GO:0032040">
    <property type="term" value="C:small-subunit processome"/>
    <property type="evidence" value="ECO:0007669"/>
    <property type="project" value="TreeGrafter"/>
</dbReference>
<name>R0F158_9BRAS</name>
<evidence type="ECO:0000256" key="1">
    <source>
        <dbReference type="ARBA" id="ARBA00004604"/>
    </source>
</evidence>
<dbReference type="InterPro" id="IPR029063">
    <property type="entry name" value="SAM-dependent_MTases_sf"/>
</dbReference>
<dbReference type="Gene3D" id="3.40.50.150">
    <property type="entry name" value="Vaccinia Virus protein VP39"/>
    <property type="match status" value="1"/>
</dbReference>
<dbReference type="EMBL" id="KB870812">
    <property type="protein sequence ID" value="EOA14986.1"/>
    <property type="molecule type" value="Genomic_DNA"/>
</dbReference>
<evidence type="ECO:0000256" key="6">
    <source>
        <dbReference type="ARBA" id="ARBA00022691"/>
    </source>
</evidence>
<evidence type="ECO:0000256" key="9">
    <source>
        <dbReference type="ARBA" id="ARBA00023274"/>
    </source>
</evidence>
<feature type="compositionally biased region" description="Basic residues" evidence="10">
    <location>
        <begin position="21"/>
        <end position="30"/>
    </location>
</feature>
<accession>R0F158</accession>
<gene>
    <name evidence="11" type="ORF">CARUB_v10028335mg</name>
</gene>
<dbReference type="GO" id="GO:0003723">
    <property type="term" value="F:RNA binding"/>
    <property type="evidence" value="ECO:0007669"/>
    <property type="project" value="UniProtKB-KW"/>
</dbReference>
<reference evidence="12" key="1">
    <citation type="journal article" date="2013" name="Nat. Genet.">
        <title>The Capsella rubella genome and the genomic consequences of rapid mating system evolution.</title>
        <authorList>
            <person name="Slotte T."/>
            <person name="Hazzouri K.M."/>
            <person name="Agren J.A."/>
            <person name="Koenig D."/>
            <person name="Maumus F."/>
            <person name="Guo Y.L."/>
            <person name="Steige K."/>
            <person name="Platts A.E."/>
            <person name="Escobar J.S."/>
            <person name="Newman L.K."/>
            <person name="Wang W."/>
            <person name="Mandakova T."/>
            <person name="Vello E."/>
            <person name="Smith L.M."/>
            <person name="Henz S.R."/>
            <person name="Steffen J."/>
            <person name="Takuno S."/>
            <person name="Brandvain Y."/>
            <person name="Coop G."/>
            <person name="Andolfatto P."/>
            <person name="Hu T.T."/>
            <person name="Blanchette M."/>
            <person name="Clark R.M."/>
            <person name="Quesneville H."/>
            <person name="Nordborg M."/>
            <person name="Gaut B.S."/>
            <person name="Lysak M.A."/>
            <person name="Jenkins J."/>
            <person name="Grimwood J."/>
            <person name="Chapman J."/>
            <person name="Prochnik S."/>
            <person name="Shu S."/>
            <person name="Rokhsar D."/>
            <person name="Schmutz J."/>
            <person name="Weigel D."/>
            <person name="Wright S.I."/>
        </authorList>
    </citation>
    <scope>NUCLEOTIDE SEQUENCE [LARGE SCALE GENOMIC DNA]</scope>
    <source>
        <strain evidence="12">cv. Monte Gargano</strain>
    </source>
</reference>
<evidence type="ECO:0000256" key="10">
    <source>
        <dbReference type="SAM" id="MobiDB-lite"/>
    </source>
</evidence>
<dbReference type="GO" id="GO:0008649">
    <property type="term" value="F:rRNA methyltransferase activity"/>
    <property type="evidence" value="ECO:0007669"/>
    <property type="project" value="TreeGrafter"/>
</dbReference>
<proteinExistence type="inferred from homology"/>
<dbReference type="GO" id="GO:0000494">
    <property type="term" value="P:box C/D sno(s)RNA 3'-end processing"/>
    <property type="evidence" value="ECO:0007669"/>
    <property type="project" value="TreeGrafter"/>
</dbReference>
<dbReference type="Pfam" id="PF01269">
    <property type="entry name" value="Fibrillarin"/>
    <property type="match status" value="1"/>
</dbReference>
<evidence type="ECO:0000256" key="8">
    <source>
        <dbReference type="ARBA" id="ARBA00023242"/>
    </source>
</evidence>
<dbReference type="GO" id="GO:0031428">
    <property type="term" value="C:box C/D methylation guide snoRNP complex"/>
    <property type="evidence" value="ECO:0007669"/>
    <property type="project" value="TreeGrafter"/>
</dbReference>
<dbReference type="PANTHER" id="PTHR10335">
    <property type="entry name" value="RRNA 2-O-METHYLTRANSFERASE FIBRILLARIN"/>
    <property type="match status" value="1"/>
</dbReference>
<comment type="subcellular location">
    <subcellularLocation>
        <location evidence="1">Nucleus</location>
        <location evidence="1">Nucleolus</location>
    </subcellularLocation>
</comment>
<dbReference type="KEGG" id="crb:17874741"/>
<dbReference type="OrthoDB" id="1081794at2759"/>
<dbReference type="AlphaFoldDB" id="R0F158"/>
<dbReference type="PIRSF" id="PIRSF006540">
    <property type="entry name" value="Nop17p"/>
    <property type="match status" value="1"/>
</dbReference>
<evidence type="ECO:0000256" key="3">
    <source>
        <dbReference type="ARBA" id="ARBA00022552"/>
    </source>
</evidence>
<feature type="region of interest" description="Disordered" evidence="10">
    <location>
        <begin position="1"/>
        <end position="45"/>
    </location>
</feature>
<dbReference type="PANTHER" id="PTHR10335:SF0">
    <property type="entry name" value="RRNA 2'-O-METHYLTRANSFERASE FIBRILLARIN 1-RELATED"/>
    <property type="match status" value="1"/>
</dbReference>
<keyword evidence="4" id="KW-0489">Methyltransferase</keyword>
<dbReference type="SUPFAM" id="SSF53335">
    <property type="entry name" value="S-adenosyl-L-methionine-dependent methyltransferases"/>
    <property type="match status" value="1"/>
</dbReference>
<dbReference type="FunFam" id="3.30.200.20:FF:000056">
    <property type="entry name" value="Fibrillarin like 1"/>
    <property type="match status" value="1"/>
</dbReference>
<dbReference type="NCBIfam" id="NF003276">
    <property type="entry name" value="PRK04266.1-2"/>
    <property type="match status" value="1"/>
</dbReference>
<evidence type="ECO:0000256" key="5">
    <source>
        <dbReference type="ARBA" id="ARBA00022679"/>
    </source>
</evidence>
<evidence type="ECO:0008006" key="13">
    <source>
        <dbReference type="Google" id="ProtNLM"/>
    </source>
</evidence>
<keyword evidence="12" id="KW-1185">Reference proteome</keyword>
<keyword evidence="5" id="KW-0808">Transferase</keyword>
<evidence type="ECO:0000313" key="11">
    <source>
        <dbReference type="EMBL" id="EOA14986.1"/>
    </source>
</evidence>
<keyword evidence="3" id="KW-0698">rRNA processing</keyword>
<evidence type="ECO:0000313" key="12">
    <source>
        <dbReference type="Proteomes" id="UP000029121"/>
    </source>
</evidence>
<evidence type="ECO:0000256" key="7">
    <source>
        <dbReference type="ARBA" id="ARBA00022884"/>
    </source>
</evidence>
<protein>
    <recommendedName>
        <fullName evidence="13">Fibrillarin</fullName>
    </recommendedName>
</protein>
<dbReference type="SMART" id="SM01206">
    <property type="entry name" value="Fibrillarin"/>
    <property type="match status" value="1"/>
</dbReference>
<keyword evidence="9" id="KW-0687">Ribonucleoprotein</keyword>